<comment type="function">
    <text evidence="5 6">Catalyzes the interconversion of 2-phosphoglycerate and 3-phosphoglycerate.</text>
</comment>
<feature type="region of interest" description="Disordered" evidence="7">
    <location>
        <begin position="134"/>
        <end position="153"/>
    </location>
</feature>
<evidence type="ECO:0000256" key="1">
    <source>
        <dbReference type="ARBA" id="ARBA00006717"/>
    </source>
</evidence>
<name>A0ABQ1R644_9BURK</name>
<evidence type="ECO:0000256" key="5">
    <source>
        <dbReference type="HAMAP-Rule" id="MF_01039"/>
    </source>
</evidence>
<feature type="active site" description="Proton donor/acceptor" evidence="5">
    <location>
        <position position="105"/>
    </location>
</feature>
<dbReference type="InterPro" id="IPR029033">
    <property type="entry name" value="His_PPase_superfam"/>
</dbReference>
<dbReference type="Proteomes" id="UP000597138">
    <property type="component" value="Unassembled WGS sequence"/>
</dbReference>
<feature type="binding site" evidence="5">
    <location>
        <position position="116"/>
    </location>
    <ligand>
        <name>substrate</name>
    </ligand>
</feature>
<comment type="similarity">
    <text evidence="1 5">Belongs to the phosphoglycerate mutase family. BPG-dependent PGAM subfamily.</text>
</comment>
<feature type="binding site" evidence="5">
    <location>
        <begin position="132"/>
        <end position="133"/>
    </location>
    <ligand>
        <name>substrate</name>
    </ligand>
</feature>
<gene>
    <name evidence="5 8" type="primary">gpmA</name>
    <name evidence="8" type="ORF">GCM10010985_11830</name>
</gene>
<evidence type="ECO:0000256" key="6">
    <source>
        <dbReference type="RuleBase" id="RU004512"/>
    </source>
</evidence>
<evidence type="ECO:0000313" key="9">
    <source>
        <dbReference type="Proteomes" id="UP000597138"/>
    </source>
</evidence>
<dbReference type="NCBIfam" id="NF010713">
    <property type="entry name" value="PRK14115.1"/>
    <property type="match status" value="1"/>
</dbReference>
<dbReference type="SMART" id="SM00855">
    <property type="entry name" value="PGAM"/>
    <property type="match status" value="1"/>
</dbReference>
<dbReference type="CDD" id="cd07067">
    <property type="entry name" value="HP_PGM_like"/>
    <property type="match status" value="1"/>
</dbReference>
<feature type="binding site" evidence="5">
    <location>
        <begin position="39"/>
        <end position="40"/>
    </location>
    <ligand>
        <name>substrate</name>
    </ligand>
</feature>
<feature type="binding site" evidence="5">
    <location>
        <begin position="201"/>
        <end position="202"/>
    </location>
    <ligand>
        <name>substrate</name>
    </ligand>
</feature>
<dbReference type="InterPro" id="IPR005952">
    <property type="entry name" value="Phosphogly_mut1"/>
</dbReference>
<comment type="catalytic activity">
    <reaction evidence="5 6">
        <text>(2R)-2-phosphoglycerate = (2R)-3-phosphoglycerate</text>
        <dbReference type="Rhea" id="RHEA:15901"/>
        <dbReference type="ChEBI" id="CHEBI:58272"/>
        <dbReference type="ChEBI" id="CHEBI:58289"/>
        <dbReference type="EC" id="5.4.2.11"/>
    </reaction>
</comment>
<dbReference type="PROSITE" id="PS00175">
    <property type="entry name" value="PG_MUTASE"/>
    <property type="match status" value="1"/>
</dbReference>
<evidence type="ECO:0000256" key="4">
    <source>
        <dbReference type="ARBA" id="ARBA00023235"/>
    </source>
</evidence>
<feature type="binding site" evidence="5">
    <location>
        <begin position="26"/>
        <end position="33"/>
    </location>
    <ligand>
        <name>substrate</name>
    </ligand>
</feature>
<feature type="site" description="Transition state stabilizer" evidence="5">
    <location>
        <position position="200"/>
    </location>
</feature>
<keyword evidence="4 5" id="KW-0413">Isomerase</keyword>
<dbReference type="Pfam" id="PF00300">
    <property type="entry name" value="His_Phos_1"/>
    <property type="match status" value="1"/>
</dbReference>
<keyword evidence="3 5" id="KW-0324">Glycolysis</keyword>
<dbReference type="Gene3D" id="3.40.50.1240">
    <property type="entry name" value="Phosphoglycerate mutase-like"/>
    <property type="match status" value="1"/>
</dbReference>
<dbReference type="NCBIfam" id="TIGR01258">
    <property type="entry name" value="pgm_1"/>
    <property type="match status" value="1"/>
</dbReference>
<feature type="binding site" evidence="5">
    <location>
        <begin position="105"/>
        <end position="108"/>
    </location>
    <ligand>
        <name>substrate</name>
    </ligand>
</feature>
<dbReference type="EMBL" id="BMEG01000001">
    <property type="protein sequence ID" value="GGD59450.1"/>
    <property type="molecule type" value="Genomic_DNA"/>
</dbReference>
<feature type="active site" description="Tele-phosphohistidine intermediate" evidence="5">
    <location>
        <position position="27"/>
    </location>
</feature>
<proteinExistence type="inferred from homology"/>
<dbReference type="InterPro" id="IPR013078">
    <property type="entry name" value="His_Pase_superF_clade-1"/>
</dbReference>
<organism evidence="8 9">
    <name type="scientific">Caballeronia grimmiae</name>
    <dbReference type="NCBI Taxonomy" id="1071679"/>
    <lineage>
        <taxon>Bacteria</taxon>
        <taxon>Pseudomonadati</taxon>
        <taxon>Pseudomonadota</taxon>
        <taxon>Betaproteobacteria</taxon>
        <taxon>Burkholderiales</taxon>
        <taxon>Burkholderiaceae</taxon>
        <taxon>Caballeronia</taxon>
    </lineage>
</organism>
<evidence type="ECO:0000256" key="3">
    <source>
        <dbReference type="ARBA" id="ARBA00023152"/>
    </source>
</evidence>
<evidence type="ECO:0000313" key="8">
    <source>
        <dbReference type="EMBL" id="GGD59450.1"/>
    </source>
</evidence>
<dbReference type="PANTHER" id="PTHR11931">
    <property type="entry name" value="PHOSPHOGLYCERATE MUTASE"/>
    <property type="match status" value="1"/>
</dbReference>
<keyword evidence="9" id="KW-1185">Reference proteome</keyword>
<sequence length="266" mass="29767">MTECESAQALSQLTDLSNMYKLVLIRHGESTWNKENRFTGWVDVDLTEQGNREARQAGVLLREAGFAFDIAYTSVLKRAIRTLWHVQDEMDLMYIPVVHSWRLNERHYGALAGLNKAETAKKYGDEQVLVWRRSYDTPPPPLDPSDERAPFNDPRYAKVPREQLPLTECLKDTVARVLPVWNESIAPAIKAGKQVLIAAHGNSMRALVKYLDEISDADIVGLNIPNGVPLVYELDENLKPIKHYYLGDADAIAAAQAAVAKQGKAG</sequence>
<comment type="subunit">
    <text evidence="5">Homodimer.</text>
</comment>
<accession>A0ABQ1R644</accession>
<comment type="caution">
    <text evidence="8">The sequence shown here is derived from an EMBL/GenBank/DDBJ whole genome shotgun (WGS) entry which is preliminary data.</text>
</comment>
<evidence type="ECO:0000256" key="7">
    <source>
        <dbReference type="SAM" id="MobiDB-lite"/>
    </source>
</evidence>
<protein>
    <recommendedName>
        <fullName evidence="5 6">2,3-bisphosphoglycerate-dependent phosphoglycerate mutase</fullName>
        <shortName evidence="5">BPG-dependent PGAM</shortName>
        <shortName evidence="5">PGAM</shortName>
        <shortName evidence="5">Phosphoglyceromutase</shortName>
        <shortName evidence="5">dPGM</shortName>
        <ecNumber evidence="5 6">5.4.2.11</ecNumber>
    </recommendedName>
</protein>
<evidence type="ECO:0000256" key="2">
    <source>
        <dbReference type="ARBA" id="ARBA00022432"/>
    </source>
</evidence>
<dbReference type="InterPro" id="IPR001345">
    <property type="entry name" value="PG/BPGM_mutase_AS"/>
</dbReference>
<dbReference type="HAMAP" id="MF_01039">
    <property type="entry name" value="PGAM_GpmA"/>
    <property type="match status" value="1"/>
</dbReference>
<dbReference type="EC" id="5.4.2.11" evidence="5 6"/>
<comment type="pathway">
    <text evidence="5 6">Carbohydrate degradation; glycolysis; pyruvate from D-glyceraldehyde 3-phosphate: step 3/5.</text>
</comment>
<keyword evidence="2 5" id="KW-0312">Gluconeogenesis</keyword>
<feature type="binding site" evidence="5">
    <location>
        <position position="78"/>
    </location>
    <ligand>
        <name>substrate</name>
    </ligand>
</feature>
<dbReference type="SUPFAM" id="SSF53254">
    <property type="entry name" value="Phosphoglycerate mutase-like"/>
    <property type="match status" value="1"/>
</dbReference>
<reference evidence="9" key="1">
    <citation type="journal article" date="2019" name="Int. J. Syst. Evol. Microbiol.">
        <title>The Global Catalogue of Microorganisms (GCM) 10K type strain sequencing project: providing services to taxonomists for standard genome sequencing and annotation.</title>
        <authorList>
            <consortium name="The Broad Institute Genomics Platform"/>
            <consortium name="The Broad Institute Genome Sequencing Center for Infectious Disease"/>
            <person name="Wu L."/>
            <person name="Ma J."/>
        </authorList>
    </citation>
    <scope>NUCLEOTIDE SEQUENCE [LARGE SCALE GENOMIC DNA]</scope>
    <source>
        <strain evidence="9">CGMCC 1.11013</strain>
    </source>
</reference>